<dbReference type="PANTHER" id="PTHR30055">
    <property type="entry name" value="HTH-TYPE TRANSCRIPTIONAL REGULATOR RUTR"/>
    <property type="match status" value="1"/>
</dbReference>
<evidence type="ECO:0000313" key="7">
    <source>
        <dbReference type="EMBL" id="MBA4862827.1"/>
    </source>
</evidence>
<evidence type="ECO:0000256" key="5">
    <source>
        <dbReference type="SAM" id="MobiDB-lite"/>
    </source>
</evidence>
<dbReference type="RefSeq" id="WP_181864607.1">
    <property type="nucleotide sequence ID" value="NZ_JACEQY010000015.1"/>
</dbReference>
<feature type="region of interest" description="Disordered" evidence="5">
    <location>
        <begin position="1"/>
        <end position="22"/>
    </location>
</feature>
<accession>A0A7W2D142</accession>
<evidence type="ECO:0000256" key="3">
    <source>
        <dbReference type="ARBA" id="ARBA00023163"/>
    </source>
</evidence>
<evidence type="ECO:0000256" key="2">
    <source>
        <dbReference type="ARBA" id="ARBA00023125"/>
    </source>
</evidence>
<organism evidence="7 8">
    <name type="scientific">Streptomyces himalayensis subsp. aureolus</name>
    <dbReference type="NCBI Taxonomy" id="2758039"/>
    <lineage>
        <taxon>Bacteria</taxon>
        <taxon>Bacillati</taxon>
        <taxon>Actinomycetota</taxon>
        <taxon>Actinomycetes</taxon>
        <taxon>Kitasatosporales</taxon>
        <taxon>Streptomycetaceae</taxon>
        <taxon>Streptomyces</taxon>
        <taxon>Streptomyces himalayensis</taxon>
    </lineage>
</organism>
<name>A0A7W2D142_9ACTN</name>
<evidence type="ECO:0000313" key="8">
    <source>
        <dbReference type="Proteomes" id="UP000586976"/>
    </source>
</evidence>
<dbReference type="InterPro" id="IPR001647">
    <property type="entry name" value="HTH_TetR"/>
</dbReference>
<dbReference type="InterPro" id="IPR050109">
    <property type="entry name" value="HTH-type_TetR-like_transc_reg"/>
</dbReference>
<dbReference type="Proteomes" id="UP000586976">
    <property type="component" value="Unassembled WGS sequence"/>
</dbReference>
<dbReference type="Gene3D" id="1.10.10.60">
    <property type="entry name" value="Homeodomain-like"/>
    <property type="match status" value="1"/>
</dbReference>
<proteinExistence type="predicted"/>
<dbReference type="PROSITE" id="PS50977">
    <property type="entry name" value="HTH_TETR_2"/>
    <property type="match status" value="1"/>
</dbReference>
<keyword evidence="3" id="KW-0804">Transcription</keyword>
<dbReference type="SUPFAM" id="SSF46689">
    <property type="entry name" value="Homeodomain-like"/>
    <property type="match status" value="1"/>
</dbReference>
<feature type="domain" description="HTH tetR-type" evidence="6">
    <location>
        <begin position="21"/>
        <end position="80"/>
    </location>
</feature>
<dbReference type="GO" id="GO:0003700">
    <property type="term" value="F:DNA-binding transcription factor activity"/>
    <property type="evidence" value="ECO:0007669"/>
    <property type="project" value="TreeGrafter"/>
</dbReference>
<dbReference type="Pfam" id="PF00440">
    <property type="entry name" value="TetR_N"/>
    <property type="match status" value="1"/>
</dbReference>
<protein>
    <submittedName>
        <fullName evidence="7">TetR/AcrR family transcriptional regulator</fullName>
    </submittedName>
</protein>
<keyword evidence="1" id="KW-0805">Transcription regulation</keyword>
<gene>
    <name evidence="7" type="ORF">H1V43_15775</name>
</gene>
<dbReference type="InterPro" id="IPR036271">
    <property type="entry name" value="Tet_transcr_reg_TetR-rel_C_sf"/>
</dbReference>
<evidence type="ECO:0000256" key="1">
    <source>
        <dbReference type="ARBA" id="ARBA00023015"/>
    </source>
</evidence>
<dbReference type="GO" id="GO:0000976">
    <property type="term" value="F:transcription cis-regulatory region binding"/>
    <property type="evidence" value="ECO:0007669"/>
    <property type="project" value="TreeGrafter"/>
</dbReference>
<dbReference type="AlphaFoldDB" id="A0A7W2D142"/>
<dbReference type="Gene3D" id="1.10.357.10">
    <property type="entry name" value="Tetracycline Repressor, domain 2"/>
    <property type="match status" value="1"/>
</dbReference>
<dbReference type="SUPFAM" id="SSF48498">
    <property type="entry name" value="Tetracyclin repressor-like, C-terminal domain"/>
    <property type="match status" value="1"/>
</dbReference>
<dbReference type="PRINTS" id="PR00455">
    <property type="entry name" value="HTHTETR"/>
</dbReference>
<reference evidence="7 8" key="1">
    <citation type="submission" date="2020-07" db="EMBL/GenBank/DDBJ databases">
        <title>Streptomyces isolated from Indian soil.</title>
        <authorList>
            <person name="Mandal S."/>
            <person name="Maiti P.K."/>
        </authorList>
    </citation>
    <scope>NUCLEOTIDE SEQUENCE [LARGE SCALE GENOMIC DNA]</scope>
    <source>
        <strain evidence="7 8">PSKA54</strain>
    </source>
</reference>
<dbReference type="InterPro" id="IPR009057">
    <property type="entry name" value="Homeodomain-like_sf"/>
</dbReference>
<keyword evidence="2 4" id="KW-0238">DNA-binding</keyword>
<comment type="caution">
    <text evidence="7">The sequence shown here is derived from an EMBL/GenBank/DDBJ whole genome shotgun (WGS) entry which is preliminary data.</text>
</comment>
<evidence type="ECO:0000256" key="4">
    <source>
        <dbReference type="PROSITE-ProRule" id="PRU00335"/>
    </source>
</evidence>
<dbReference type="EMBL" id="JACEQY010000015">
    <property type="protein sequence ID" value="MBA4862827.1"/>
    <property type="molecule type" value="Genomic_DNA"/>
</dbReference>
<dbReference type="PANTHER" id="PTHR30055:SF234">
    <property type="entry name" value="HTH-TYPE TRANSCRIPTIONAL REGULATOR BETI"/>
    <property type="match status" value="1"/>
</dbReference>
<evidence type="ECO:0000259" key="6">
    <source>
        <dbReference type="PROSITE" id="PS50977"/>
    </source>
</evidence>
<sequence length="218" mass="24526">MKADRATDRSPAVQRSRARSAQQMTAITRAAYRLIQEKGTSFTTQDLTKEAGLALQTIYRHFTSKDQILLAVVEDVIAEQGAQIEASARQLPDPVARLRFYITGTLDSLRAEDHSGPQFITAEHWRLYQLFPDEMVQANQHFADLVERELREAADLGMLRPNDPAADAWFVMKLVMSVYHHYAFATAKEPIEDIAEQLWSFCLSAWGGESGPGKGQQE</sequence>
<feature type="DNA-binding region" description="H-T-H motif" evidence="4">
    <location>
        <begin position="43"/>
        <end position="62"/>
    </location>
</feature>
<keyword evidence="8" id="KW-1185">Reference proteome</keyword>